<organism evidence="1 2">
    <name type="scientific">Escherichia coli</name>
    <dbReference type="NCBI Taxonomy" id="562"/>
    <lineage>
        <taxon>Bacteria</taxon>
        <taxon>Pseudomonadati</taxon>
        <taxon>Pseudomonadota</taxon>
        <taxon>Gammaproteobacteria</taxon>
        <taxon>Enterobacterales</taxon>
        <taxon>Enterobacteriaceae</taxon>
        <taxon>Escherichia</taxon>
    </lineage>
</organism>
<name>A0A0K3F824_ECOLX</name>
<dbReference type="Proteomes" id="UP000254877">
    <property type="component" value="Unassembled WGS sequence"/>
</dbReference>
<dbReference type="AlphaFoldDB" id="A0A0K3F824"/>
<reference evidence="1 2" key="1">
    <citation type="submission" date="2018-06" db="EMBL/GenBank/DDBJ databases">
        <authorList>
            <consortium name="Pathogen Informatics"/>
            <person name="Doyle S."/>
        </authorList>
    </citation>
    <scope>NUCLEOTIDE SEQUENCE [LARGE SCALE GENOMIC DNA]</scope>
    <source>
        <strain evidence="1 2">NCTC7928</strain>
    </source>
</reference>
<gene>
    <name evidence="1" type="ORF">NCTC7928_07108</name>
</gene>
<evidence type="ECO:0000313" key="1">
    <source>
        <dbReference type="EMBL" id="STF46306.1"/>
    </source>
</evidence>
<dbReference type="EMBL" id="UGAB01000002">
    <property type="protein sequence ID" value="STF46306.1"/>
    <property type="molecule type" value="Genomic_DNA"/>
</dbReference>
<proteinExistence type="predicted"/>
<sequence length="37" mass="3941">MSFAKIAALLAALSIAVLYLSVSLYITVAIIKLITNM</sequence>
<accession>A0A0K3F824</accession>
<protein>
    <submittedName>
        <fullName evidence="1">Uncharacterized protein</fullName>
    </submittedName>
</protein>
<evidence type="ECO:0000313" key="2">
    <source>
        <dbReference type="Proteomes" id="UP000254877"/>
    </source>
</evidence>